<comment type="caution">
    <text evidence="1">The sequence shown here is derived from an EMBL/GenBank/DDBJ whole genome shotgun (WGS) entry which is preliminary data.</text>
</comment>
<dbReference type="EMBL" id="MLAW01000113">
    <property type="protein sequence ID" value="OJJ11390.1"/>
    <property type="molecule type" value="Genomic_DNA"/>
</dbReference>
<evidence type="ECO:0008006" key="3">
    <source>
        <dbReference type="Google" id="ProtNLM"/>
    </source>
</evidence>
<name>A0A1L9QC47_9CYAN</name>
<reference evidence="1" key="1">
    <citation type="submission" date="2016-10" db="EMBL/GenBank/DDBJ databases">
        <title>CRISPR-Cas defence system in Roseofilum reptotaenium: evidence of a bacteriophage-cyanobacterium arms race in the coral black band disease.</title>
        <authorList>
            <person name="Buerger P."/>
            <person name="Wood-Charlson E.M."/>
            <person name="Weynberg K.D."/>
            <person name="Willis B."/>
            <person name="Van Oppen M.J."/>
        </authorList>
    </citation>
    <scope>NUCLEOTIDE SEQUENCE [LARGE SCALE GENOMIC DNA]</scope>
    <source>
        <strain evidence="1">AO1-A</strain>
    </source>
</reference>
<evidence type="ECO:0000313" key="1">
    <source>
        <dbReference type="EMBL" id="OJJ11390.1"/>
    </source>
</evidence>
<evidence type="ECO:0000313" key="2">
    <source>
        <dbReference type="Proteomes" id="UP000183940"/>
    </source>
</evidence>
<proteinExistence type="predicted"/>
<sequence>MNQRTEKGKLLFAPVEIDDIYPLERLRKERTDLIQEDFVKKCKMSATTYRRCVSSNKPPRLEPKQIQTLCRILDITFDEYCDLFKSYE</sequence>
<dbReference type="InterPro" id="IPR010982">
    <property type="entry name" value="Lambda_DNA-bd_dom_sf"/>
</dbReference>
<protein>
    <recommendedName>
        <fullName evidence="3">HTH cro/C1-type domain-containing protein</fullName>
    </recommendedName>
</protein>
<dbReference type="Proteomes" id="UP000183940">
    <property type="component" value="Unassembled WGS sequence"/>
</dbReference>
<gene>
    <name evidence="1" type="ORF">BI308_25860</name>
</gene>
<accession>A0A1L9QC47</accession>
<dbReference type="GO" id="GO:0003677">
    <property type="term" value="F:DNA binding"/>
    <property type="evidence" value="ECO:0007669"/>
    <property type="project" value="InterPro"/>
</dbReference>
<keyword evidence="2" id="KW-1185">Reference proteome</keyword>
<dbReference type="Gene3D" id="1.10.260.40">
    <property type="entry name" value="lambda repressor-like DNA-binding domains"/>
    <property type="match status" value="1"/>
</dbReference>
<organism evidence="1 2">
    <name type="scientific">Roseofilum reptotaenium AO1-A</name>
    <dbReference type="NCBI Taxonomy" id="1925591"/>
    <lineage>
        <taxon>Bacteria</taxon>
        <taxon>Bacillati</taxon>
        <taxon>Cyanobacteriota</taxon>
        <taxon>Cyanophyceae</taxon>
        <taxon>Desertifilales</taxon>
        <taxon>Desertifilaceae</taxon>
        <taxon>Roseofilum</taxon>
    </lineage>
</organism>
<dbReference type="AlphaFoldDB" id="A0A1L9QC47"/>